<accession>A0A380U4F4</accession>
<dbReference type="Proteomes" id="UP000595107">
    <property type="component" value="Chromosome"/>
</dbReference>
<sequence>MTTESKLIKQLESVRTGLLHEEHEYLNESRKKLRYKLTKAISLAKKIEQEEFVSFVKVVSARDIAFSILECADRGEIDDIRDHAIELLEMIDEEVV</sequence>
<dbReference type="RefSeq" id="WP_004695887.1">
    <property type="nucleotide sequence ID" value="NZ_BBTB01000032.1"/>
</dbReference>
<dbReference type="AlphaFoldDB" id="A0A380U4F4"/>
<evidence type="ECO:0000313" key="3">
    <source>
        <dbReference type="Proteomes" id="UP000254227"/>
    </source>
</evidence>
<organism evidence="2 3">
    <name type="scientific">Acinetobacter johnsonii</name>
    <dbReference type="NCBI Taxonomy" id="40214"/>
    <lineage>
        <taxon>Bacteria</taxon>
        <taxon>Pseudomonadati</taxon>
        <taxon>Pseudomonadota</taxon>
        <taxon>Gammaproteobacteria</taxon>
        <taxon>Moraxellales</taxon>
        <taxon>Moraxellaceae</taxon>
        <taxon>Acinetobacter</taxon>
    </lineage>
</organism>
<name>A0A380U4F4_ACIJO</name>
<gene>
    <name evidence="1" type="ORF">I6G67_05025</name>
    <name evidence="2" type="ORF">NCTC10308_01753</name>
</gene>
<dbReference type="EMBL" id="UFRV01000006">
    <property type="protein sequence ID" value="SUT95494.1"/>
    <property type="molecule type" value="Genomic_DNA"/>
</dbReference>
<dbReference type="EMBL" id="CP065666">
    <property type="protein sequence ID" value="QPS04826.1"/>
    <property type="molecule type" value="Genomic_DNA"/>
</dbReference>
<dbReference type="Proteomes" id="UP000254227">
    <property type="component" value="Unassembled WGS sequence"/>
</dbReference>
<reference evidence="2 3" key="1">
    <citation type="submission" date="2018-06" db="EMBL/GenBank/DDBJ databases">
        <authorList>
            <consortium name="Pathogen Informatics"/>
            <person name="Doyle S."/>
        </authorList>
    </citation>
    <scope>NUCLEOTIDE SEQUENCE [LARGE SCALE GENOMIC DNA]</scope>
    <source>
        <strain evidence="2 3">NCTC10308</strain>
    </source>
</reference>
<evidence type="ECO:0000313" key="1">
    <source>
        <dbReference type="EMBL" id="QPS04826.1"/>
    </source>
</evidence>
<protein>
    <submittedName>
        <fullName evidence="2">Uncharacterized protein</fullName>
    </submittedName>
</protein>
<evidence type="ECO:0000313" key="4">
    <source>
        <dbReference type="Proteomes" id="UP000595107"/>
    </source>
</evidence>
<evidence type="ECO:0000313" key="2">
    <source>
        <dbReference type="EMBL" id="SUT95494.1"/>
    </source>
</evidence>
<proteinExistence type="predicted"/>
<reference evidence="1 4" key="2">
    <citation type="submission" date="2020-12" db="EMBL/GenBank/DDBJ databases">
        <title>FDA dAtabase for Regulatory Grade micrObial Sequences (FDA-ARGOS): Supporting development and validation of Infectious Disease Dx tests.</title>
        <authorList>
            <person name="Sproer C."/>
            <person name="Gronow S."/>
            <person name="Severitt S."/>
            <person name="Schroder I."/>
            <person name="Tallon L."/>
            <person name="Sadzewicz L."/>
            <person name="Zhao X."/>
            <person name="Boylan J."/>
            <person name="Ott S."/>
            <person name="Bowen H."/>
            <person name="Vavikolanu K."/>
            <person name="Mehta A."/>
            <person name="Aluvathingal J."/>
            <person name="Nadendla S."/>
            <person name="Lowell S."/>
            <person name="Myers T."/>
            <person name="Yan Y."/>
            <person name="Sichtig H."/>
        </authorList>
    </citation>
    <scope>NUCLEOTIDE SEQUENCE [LARGE SCALE GENOMIC DNA]</scope>
    <source>
        <strain evidence="1 4">FDAARGOS_910</strain>
    </source>
</reference>